<protein>
    <submittedName>
        <fullName evidence="3">Thioesterase family protein</fullName>
    </submittedName>
</protein>
<dbReference type="EMBL" id="JBHSAX010000003">
    <property type="protein sequence ID" value="MFC3960926.1"/>
    <property type="molecule type" value="Genomic_DNA"/>
</dbReference>
<dbReference type="SUPFAM" id="SSF54637">
    <property type="entry name" value="Thioesterase/thiol ester dehydrase-isomerase"/>
    <property type="match status" value="1"/>
</dbReference>
<dbReference type="Gene3D" id="2.40.160.210">
    <property type="entry name" value="Acyl-CoA thioesterase, double hotdog domain"/>
    <property type="match status" value="1"/>
</dbReference>
<evidence type="ECO:0000313" key="4">
    <source>
        <dbReference type="Proteomes" id="UP001595696"/>
    </source>
</evidence>
<proteinExistence type="predicted"/>
<dbReference type="Pfam" id="PF13622">
    <property type="entry name" value="4HBT_3"/>
    <property type="match status" value="1"/>
</dbReference>
<evidence type="ECO:0000259" key="1">
    <source>
        <dbReference type="Pfam" id="PF13622"/>
    </source>
</evidence>
<reference evidence="4" key="1">
    <citation type="journal article" date="2019" name="Int. J. Syst. Evol. Microbiol.">
        <title>The Global Catalogue of Microorganisms (GCM) 10K type strain sequencing project: providing services to taxonomists for standard genome sequencing and annotation.</title>
        <authorList>
            <consortium name="The Broad Institute Genomics Platform"/>
            <consortium name="The Broad Institute Genome Sequencing Center for Infectious Disease"/>
            <person name="Wu L."/>
            <person name="Ma J."/>
        </authorList>
    </citation>
    <scope>NUCLEOTIDE SEQUENCE [LARGE SCALE GENOMIC DNA]</scope>
    <source>
        <strain evidence="4">CGMCC 4.7330</strain>
    </source>
</reference>
<dbReference type="RefSeq" id="WP_378610692.1">
    <property type="nucleotide sequence ID" value="NZ_JBHSAX010000003.1"/>
</dbReference>
<feature type="domain" description="Acyl-CoA thioesterase-like N-terminal HotDog" evidence="1">
    <location>
        <begin position="20"/>
        <end position="100"/>
    </location>
</feature>
<evidence type="ECO:0000313" key="3">
    <source>
        <dbReference type="EMBL" id="MFC3960926.1"/>
    </source>
</evidence>
<accession>A0ABV8DLV1</accession>
<dbReference type="InterPro" id="IPR042171">
    <property type="entry name" value="Acyl-CoA_hotdog"/>
</dbReference>
<dbReference type="InterPro" id="IPR049449">
    <property type="entry name" value="TesB_ACOT8-like_N"/>
</dbReference>
<feature type="domain" description="Acyl-CoA thioesterase-like C-terminal" evidence="2">
    <location>
        <begin position="153"/>
        <end position="245"/>
    </location>
</feature>
<gene>
    <name evidence="3" type="ORF">ACFO0B_02860</name>
</gene>
<organism evidence="3 4">
    <name type="scientific">Nocardia jiangsuensis</name>
    <dbReference type="NCBI Taxonomy" id="1691563"/>
    <lineage>
        <taxon>Bacteria</taxon>
        <taxon>Bacillati</taxon>
        <taxon>Actinomycetota</taxon>
        <taxon>Actinomycetes</taxon>
        <taxon>Mycobacteriales</taxon>
        <taxon>Nocardiaceae</taxon>
        <taxon>Nocardia</taxon>
    </lineage>
</organism>
<dbReference type="InterPro" id="IPR049450">
    <property type="entry name" value="ACOT8-like_C"/>
</dbReference>
<sequence length="263" mass="28385">MVSFFTPDGDAVIPEPIARSGWGGGHLGGPGVCGLMAREVERYCPEGFVPARMTADLFRPVRDRPITVRSEVVRSGRRITVADASIVQDGEVRARSTVVFLSTGAEPPGQLWRPRRELPVPPVGIVPPEGGRPLFRSGERDWSREYGDHQNADRKISWHAMPALVAGEKLTPFQHAAMVGDTANHICHWSSAGAGYINADMTLTLSRLPIGFELGLRAEDSLATDGVSVGTATLYDRSGPLGTCVVTSLSNADKLIDYTAPRR</sequence>
<dbReference type="InterPro" id="IPR029069">
    <property type="entry name" value="HotDog_dom_sf"/>
</dbReference>
<comment type="caution">
    <text evidence="3">The sequence shown here is derived from an EMBL/GenBank/DDBJ whole genome shotgun (WGS) entry which is preliminary data.</text>
</comment>
<dbReference type="Proteomes" id="UP001595696">
    <property type="component" value="Unassembled WGS sequence"/>
</dbReference>
<evidence type="ECO:0000259" key="2">
    <source>
        <dbReference type="Pfam" id="PF20789"/>
    </source>
</evidence>
<keyword evidence="4" id="KW-1185">Reference proteome</keyword>
<dbReference type="Pfam" id="PF20789">
    <property type="entry name" value="4HBT_3C"/>
    <property type="match status" value="1"/>
</dbReference>
<name>A0ABV8DLV1_9NOCA</name>